<evidence type="ECO:0000313" key="6">
    <source>
        <dbReference type="Proteomes" id="UP001055171"/>
    </source>
</evidence>
<gene>
    <name evidence="3" type="ORF">BN1232_06319</name>
    <name evidence="4" type="ORF">MJO58_27885</name>
</gene>
<dbReference type="EMBL" id="CP092424">
    <property type="protein sequence ID" value="ULP45564.1"/>
    <property type="molecule type" value="Genomic_DNA"/>
</dbReference>
<reference evidence="4" key="2">
    <citation type="submission" date="2022-08" db="EMBL/GenBank/DDBJ databases">
        <title>Complete genome sequence of 14 non-tuberculosis mycobacteria type-strains.</title>
        <authorList>
            <person name="Igarashi Y."/>
            <person name="Osugi A."/>
            <person name="Mitarai S."/>
        </authorList>
    </citation>
    <scope>NUCLEOTIDE SEQUENCE</scope>
    <source>
        <strain evidence="4">ATCC 51985</strain>
        <plasmid evidence="4">unnamed1</plasmid>
    </source>
</reference>
<evidence type="ECO:0000313" key="5">
    <source>
        <dbReference type="Proteomes" id="UP000199251"/>
    </source>
</evidence>
<evidence type="ECO:0000313" key="3">
    <source>
        <dbReference type="EMBL" id="CQD24672.1"/>
    </source>
</evidence>
<evidence type="ECO:0000313" key="4">
    <source>
        <dbReference type="EMBL" id="ULP45564.1"/>
    </source>
</evidence>
<dbReference type="Proteomes" id="UP001055171">
    <property type="component" value="Plasmid unnamed1"/>
</dbReference>
<dbReference type="Proteomes" id="UP000199251">
    <property type="component" value="Unassembled WGS sequence"/>
</dbReference>
<dbReference type="AlphaFoldDB" id="A0A0E3WEE2"/>
<feature type="region of interest" description="Disordered" evidence="2">
    <location>
        <begin position="168"/>
        <end position="194"/>
    </location>
</feature>
<protein>
    <submittedName>
        <fullName evidence="3">Uncharacterized protein</fullName>
    </submittedName>
</protein>
<sequence>MVNINSKSAARKRVREAQLRANEARVERERQNVDDAASFLVELGRLAAVDEWEETRILEIGAEAERRRHEHRQAGAAAVARMQGRGETLSAIAELAGVKVGDVRAVVKATSAPTVAARDALGAANGAPVARALGSNGVTAQTDDAAAGAPGEDPGATAQALGSNDVAAQADGEAVEARDTDGAALHAEDVGGRA</sequence>
<name>A0A0E3WEE2_MYCLN</name>
<geneLocation type="plasmid" evidence="4 6">
    <name>unnamed1</name>
</geneLocation>
<feature type="compositionally biased region" description="Basic and acidic residues" evidence="2">
    <location>
        <begin position="175"/>
        <end position="194"/>
    </location>
</feature>
<dbReference type="RefSeq" id="WP_061559577.1">
    <property type="nucleotide sequence ID" value="NZ_CP092424.2"/>
</dbReference>
<feature type="coiled-coil region" evidence="1">
    <location>
        <begin position="7"/>
        <end position="34"/>
    </location>
</feature>
<evidence type="ECO:0000256" key="2">
    <source>
        <dbReference type="SAM" id="MobiDB-lite"/>
    </source>
</evidence>
<keyword evidence="1" id="KW-0175">Coiled coil</keyword>
<keyword evidence="6" id="KW-1185">Reference proteome</keyword>
<dbReference type="EMBL" id="CTEE01000003">
    <property type="protein sequence ID" value="CQD24672.1"/>
    <property type="molecule type" value="Genomic_DNA"/>
</dbReference>
<reference evidence="3 5" key="1">
    <citation type="submission" date="2015-03" db="EMBL/GenBank/DDBJ databases">
        <authorList>
            <person name="Urmite Genomes"/>
        </authorList>
    </citation>
    <scope>NUCLEOTIDE SEQUENCE [LARGE SCALE GENOMIC DNA]</scope>
    <source>
        <strain evidence="3 5">CSUR P1491</strain>
    </source>
</reference>
<organism evidence="3 5">
    <name type="scientific">Mycobacterium lentiflavum</name>
    <dbReference type="NCBI Taxonomy" id="141349"/>
    <lineage>
        <taxon>Bacteria</taxon>
        <taxon>Bacillati</taxon>
        <taxon>Actinomycetota</taxon>
        <taxon>Actinomycetes</taxon>
        <taxon>Mycobacteriales</taxon>
        <taxon>Mycobacteriaceae</taxon>
        <taxon>Mycobacterium</taxon>
        <taxon>Mycobacterium simiae complex</taxon>
    </lineage>
</organism>
<evidence type="ECO:0000256" key="1">
    <source>
        <dbReference type="SAM" id="Coils"/>
    </source>
</evidence>
<proteinExistence type="predicted"/>
<accession>A0A0E3WEE2</accession>
<keyword evidence="4" id="KW-0614">Plasmid</keyword>